<comment type="catalytic activity">
    <reaction evidence="3">
        <text>3'-dephospho-CoA + ATP = ADP + CoA + H(+)</text>
        <dbReference type="Rhea" id="RHEA:18245"/>
        <dbReference type="ChEBI" id="CHEBI:15378"/>
        <dbReference type="ChEBI" id="CHEBI:30616"/>
        <dbReference type="ChEBI" id="CHEBI:57287"/>
        <dbReference type="ChEBI" id="CHEBI:57328"/>
        <dbReference type="ChEBI" id="CHEBI:456216"/>
        <dbReference type="EC" id="2.7.1.24"/>
    </reaction>
</comment>
<keyword evidence="3 5" id="KW-0808">Transferase</keyword>
<dbReference type="SUPFAM" id="SSF52540">
    <property type="entry name" value="P-loop containing nucleoside triphosphate hydrolases"/>
    <property type="match status" value="1"/>
</dbReference>
<dbReference type="HAMAP" id="MF_00376">
    <property type="entry name" value="Dephospho_CoA_kinase"/>
    <property type="match status" value="1"/>
</dbReference>
<comment type="caution">
    <text evidence="5">The sequence shown here is derived from an EMBL/GenBank/DDBJ whole genome shotgun (WGS) entry which is preliminary data.</text>
</comment>
<dbReference type="EC" id="2.7.1.24" evidence="3 4"/>
<keyword evidence="3" id="KW-0963">Cytoplasm</keyword>
<dbReference type="RefSeq" id="WP_381013442.1">
    <property type="nucleotide sequence ID" value="NZ_JBHTJF010000035.1"/>
</dbReference>
<dbReference type="Gene3D" id="3.40.50.300">
    <property type="entry name" value="P-loop containing nucleotide triphosphate hydrolases"/>
    <property type="match status" value="1"/>
</dbReference>
<name>A0ABW3H0Q2_9BACL</name>
<evidence type="ECO:0000256" key="2">
    <source>
        <dbReference type="ARBA" id="ARBA00022840"/>
    </source>
</evidence>
<comment type="function">
    <text evidence="3">Catalyzes the phosphorylation of the 3'-hydroxyl group of dephosphocoenzyme A to form coenzyme A.</text>
</comment>
<dbReference type="GO" id="GO:0004140">
    <property type="term" value="F:dephospho-CoA kinase activity"/>
    <property type="evidence" value="ECO:0007669"/>
    <property type="project" value="UniProtKB-EC"/>
</dbReference>
<comment type="pathway">
    <text evidence="3">Cofactor biosynthesis; coenzyme A biosynthesis; CoA from (R)-pantothenate: step 5/5.</text>
</comment>
<comment type="similarity">
    <text evidence="3">Belongs to the CoaE family.</text>
</comment>
<dbReference type="EMBL" id="JBHTJF010000035">
    <property type="protein sequence ID" value="MFD0944290.1"/>
    <property type="molecule type" value="Genomic_DNA"/>
</dbReference>
<dbReference type="PANTHER" id="PTHR10695:SF46">
    <property type="entry name" value="BIFUNCTIONAL COENZYME A SYNTHASE-RELATED"/>
    <property type="match status" value="1"/>
</dbReference>
<dbReference type="NCBIfam" id="TIGR00152">
    <property type="entry name" value="dephospho-CoA kinase"/>
    <property type="match status" value="1"/>
</dbReference>
<organism evidence="5 6">
    <name type="scientific">Savagea faecisuis</name>
    <dbReference type="NCBI Taxonomy" id="1274803"/>
    <lineage>
        <taxon>Bacteria</taxon>
        <taxon>Bacillati</taxon>
        <taxon>Bacillota</taxon>
        <taxon>Bacilli</taxon>
        <taxon>Bacillales</taxon>
        <taxon>Caryophanaceae</taxon>
        <taxon>Savagea</taxon>
    </lineage>
</organism>
<evidence type="ECO:0000313" key="5">
    <source>
        <dbReference type="EMBL" id="MFD0944290.1"/>
    </source>
</evidence>
<evidence type="ECO:0000256" key="1">
    <source>
        <dbReference type="ARBA" id="ARBA00022741"/>
    </source>
</evidence>
<gene>
    <name evidence="3 5" type="primary">coaE</name>
    <name evidence="5" type="ORF">ACFQ0V_11105</name>
</gene>
<keyword evidence="2 3" id="KW-0067">ATP-binding</keyword>
<keyword evidence="6" id="KW-1185">Reference proteome</keyword>
<keyword evidence="1 3" id="KW-0547">Nucleotide-binding</keyword>
<dbReference type="PANTHER" id="PTHR10695">
    <property type="entry name" value="DEPHOSPHO-COA KINASE-RELATED"/>
    <property type="match status" value="1"/>
</dbReference>
<accession>A0ABW3H0Q2</accession>
<dbReference type="CDD" id="cd02022">
    <property type="entry name" value="DPCK"/>
    <property type="match status" value="1"/>
</dbReference>
<protein>
    <recommendedName>
        <fullName evidence="3 4">Dephospho-CoA kinase</fullName>
        <ecNumber evidence="3 4">2.7.1.24</ecNumber>
    </recommendedName>
    <alternativeName>
        <fullName evidence="3">Dephosphocoenzyme A kinase</fullName>
    </alternativeName>
</protein>
<reference evidence="6" key="1">
    <citation type="journal article" date="2019" name="Int. J. Syst. Evol. Microbiol.">
        <title>The Global Catalogue of Microorganisms (GCM) 10K type strain sequencing project: providing services to taxonomists for standard genome sequencing and annotation.</title>
        <authorList>
            <consortium name="The Broad Institute Genomics Platform"/>
            <consortium name="The Broad Institute Genome Sequencing Center for Infectious Disease"/>
            <person name="Wu L."/>
            <person name="Ma J."/>
        </authorList>
    </citation>
    <scope>NUCLEOTIDE SEQUENCE [LARGE SCALE GENOMIC DNA]</scope>
    <source>
        <strain evidence="6">CCUG 63563</strain>
    </source>
</reference>
<comment type="subcellular location">
    <subcellularLocation>
        <location evidence="3">Cytoplasm</location>
    </subcellularLocation>
</comment>
<sequence>MIIGLTGSIATGKSTVANMLKERGIPVVDADEVARIVVEKGRPALQKIVEAFGEEVLLEDGTLNRPALGNIIFNDTEARNTLNAIMHPAIREEMESQKAYHIQNEEPIIIMDIPLLFENRLTETVDRVVVVTVDEGTQLHRLMKRNDLTEEEAKARIQSQIPIQEKVQRADDLIDNSSTLEKTEEQVEAMIMKWTETLNR</sequence>
<dbReference type="Proteomes" id="UP001596976">
    <property type="component" value="Unassembled WGS sequence"/>
</dbReference>
<dbReference type="PROSITE" id="PS51219">
    <property type="entry name" value="DPCK"/>
    <property type="match status" value="1"/>
</dbReference>
<proteinExistence type="inferred from homology"/>
<evidence type="ECO:0000256" key="3">
    <source>
        <dbReference type="HAMAP-Rule" id="MF_00376"/>
    </source>
</evidence>
<dbReference type="InterPro" id="IPR001977">
    <property type="entry name" value="Depp_CoAkinase"/>
</dbReference>
<evidence type="ECO:0000313" key="6">
    <source>
        <dbReference type="Proteomes" id="UP001596976"/>
    </source>
</evidence>
<feature type="binding site" evidence="3">
    <location>
        <begin position="10"/>
        <end position="15"/>
    </location>
    <ligand>
        <name>ATP</name>
        <dbReference type="ChEBI" id="CHEBI:30616"/>
    </ligand>
</feature>
<dbReference type="Pfam" id="PF01121">
    <property type="entry name" value="CoaE"/>
    <property type="match status" value="1"/>
</dbReference>
<keyword evidence="3 5" id="KW-0418">Kinase</keyword>
<evidence type="ECO:0000256" key="4">
    <source>
        <dbReference type="NCBIfam" id="TIGR00152"/>
    </source>
</evidence>
<keyword evidence="3" id="KW-0173">Coenzyme A biosynthesis</keyword>
<dbReference type="InterPro" id="IPR027417">
    <property type="entry name" value="P-loop_NTPase"/>
</dbReference>